<organism evidence="6 7">
    <name type="scientific">Ornatilinea apprima</name>
    <dbReference type="NCBI Taxonomy" id="1134406"/>
    <lineage>
        <taxon>Bacteria</taxon>
        <taxon>Bacillati</taxon>
        <taxon>Chloroflexota</taxon>
        <taxon>Anaerolineae</taxon>
        <taxon>Anaerolineales</taxon>
        <taxon>Anaerolineaceae</taxon>
        <taxon>Ornatilinea</taxon>
    </lineage>
</organism>
<dbReference type="GO" id="GO:0022627">
    <property type="term" value="C:cytosolic small ribosomal subunit"/>
    <property type="evidence" value="ECO:0007669"/>
    <property type="project" value="TreeGrafter"/>
</dbReference>
<evidence type="ECO:0000256" key="3">
    <source>
        <dbReference type="ARBA" id="ARBA00023274"/>
    </source>
</evidence>
<comment type="caution">
    <text evidence="6">The sequence shown here is derived from an EMBL/GenBank/DDBJ whole genome shotgun (WGS) entry which is preliminary data.</text>
</comment>
<accession>A0A0P6XKQ0</accession>
<dbReference type="Pfam" id="PF01084">
    <property type="entry name" value="Ribosomal_S18"/>
    <property type="match status" value="1"/>
</dbReference>
<dbReference type="GO" id="GO:0003735">
    <property type="term" value="F:structural constituent of ribosome"/>
    <property type="evidence" value="ECO:0007669"/>
    <property type="project" value="InterPro"/>
</dbReference>
<comment type="similarity">
    <text evidence="1 4 5">Belongs to the bacterial ribosomal protein bS18 family.</text>
</comment>
<dbReference type="GO" id="GO:0070181">
    <property type="term" value="F:small ribosomal subunit rRNA binding"/>
    <property type="evidence" value="ECO:0007669"/>
    <property type="project" value="TreeGrafter"/>
</dbReference>
<dbReference type="PANTHER" id="PTHR13479">
    <property type="entry name" value="30S RIBOSOMAL PROTEIN S18"/>
    <property type="match status" value="1"/>
</dbReference>
<dbReference type="GO" id="GO:0006412">
    <property type="term" value="P:translation"/>
    <property type="evidence" value="ECO:0007669"/>
    <property type="project" value="UniProtKB-UniRule"/>
</dbReference>
<evidence type="ECO:0000313" key="6">
    <source>
        <dbReference type="EMBL" id="KPL72157.1"/>
    </source>
</evidence>
<dbReference type="STRING" id="1134406.ADN00_15085"/>
<comment type="function">
    <text evidence="4">Binds as a heterodimer with protein bS6 to the central domain of the 16S rRNA, where it helps stabilize the platform of the 30S subunit.</text>
</comment>
<keyword evidence="3 4" id="KW-0687">Ribonucleoprotein</keyword>
<keyword evidence="4" id="KW-0699">rRNA-binding</keyword>
<dbReference type="InterPro" id="IPR001648">
    <property type="entry name" value="Ribosomal_bS18"/>
</dbReference>
<evidence type="ECO:0000256" key="2">
    <source>
        <dbReference type="ARBA" id="ARBA00022980"/>
    </source>
</evidence>
<keyword evidence="4" id="KW-0694">RNA-binding</keyword>
<sequence>MDEQSRSFTPGRRFVTRPKICQFCAEANVEIDYKNVDLLRRFVSENGKIRPRRQTGTCARHQREVAKAVKRARHIALLPYTGEPWEDAIR</sequence>
<dbReference type="Proteomes" id="UP000050417">
    <property type="component" value="Unassembled WGS sequence"/>
</dbReference>
<dbReference type="PATRIC" id="fig|1134406.4.peg.719"/>
<gene>
    <name evidence="4" type="primary">rpsR</name>
    <name evidence="6" type="ORF">ADN00_15085</name>
</gene>
<evidence type="ECO:0000256" key="1">
    <source>
        <dbReference type="ARBA" id="ARBA00005589"/>
    </source>
</evidence>
<dbReference type="SUPFAM" id="SSF46911">
    <property type="entry name" value="Ribosomal protein S18"/>
    <property type="match status" value="1"/>
</dbReference>
<evidence type="ECO:0000256" key="4">
    <source>
        <dbReference type="HAMAP-Rule" id="MF_00270"/>
    </source>
</evidence>
<evidence type="ECO:0000313" key="7">
    <source>
        <dbReference type="Proteomes" id="UP000050417"/>
    </source>
</evidence>
<name>A0A0P6XKQ0_9CHLR</name>
<keyword evidence="7" id="KW-1185">Reference proteome</keyword>
<proteinExistence type="inferred from homology"/>
<dbReference type="AlphaFoldDB" id="A0A0P6XKQ0"/>
<dbReference type="Gene3D" id="4.10.640.10">
    <property type="entry name" value="Ribosomal protein S18"/>
    <property type="match status" value="1"/>
</dbReference>
<dbReference type="HAMAP" id="MF_00270">
    <property type="entry name" value="Ribosomal_bS18"/>
    <property type="match status" value="1"/>
</dbReference>
<dbReference type="EMBL" id="LGCL01000039">
    <property type="protein sequence ID" value="KPL72157.1"/>
    <property type="molecule type" value="Genomic_DNA"/>
</dbReference>
<keyword evidence="2 4" id="KW-0689">Ribosomal protein</keyword>
<dbReference type="RefSeq" id="WP_075063866.1">
    <property type="nucleotide sequence ID" value="NZ_LGCL01000039.1"/>
</dbReference>
<dbReference type="OrthoDB" id="9812008at2"/>
<protein>
    <recommendedName>
        <fullName evidence="4">Small ribosomal subunit protein bS18</fullName>
    </recommendedName>
</protein>
<evidence type="ECO:0000256" key="5">
    <source>
        <dbReference type="RuleBase" id="RU003910"/>
    </source>
</evidence>
<dbReference type="PANTHER" id="PTHR13479:SF40">
    <property type="entry name" value="SMALL RIBOSOMAL SUBUNIT PROTEIN BS18M"/>
    <property type="match status" value="1"/>
</dbReference>
<dbReference type="PRINTS" id="PR00974">
    <property type="entry name" value="RIBOSOMALS18"/>
</dbReference>
<reference evidence="6 7" key="1">
    <citation type="submission" date="2015-07" db="EMBL/GenBank/DDBJ databases">
        <title>Genome sequence of Ornatilinea apprima DSM 23815.</title>
        <authorList>
            <person name="Hemp J."/>
            <person name="Ward L.M."/>
            <person name="Pace L.A."/>
            <person name="Fischer W.W."/>
        </authorList>
    </citation>
    <scope>NUCLEOTIDE SEQUENCE [LARGE SCALE GENOMIC DNA]</scope>
    <source>
        <strain evidence="6 7">P3M-1</strain>
    </source>
</reference>
<dbReference type="InterPro" id="IPR036870">
    <property type="entry name" value="Ribosomal_bS18_sf"/>
</dbReference>
<comment type="subunit">
    <text evidence="4">Part of the 30S ribosomal subunit. Forms a tight heterodimer with protein bS6.</text>
</comment>
<dbReference type="NCBIfam" id="TIGR00165">
    <property type="entry name" value="S18"/>
    <property type="match status" value="1"/>
</dbReference>